<feature type="transmembrane region" description="Helical" evidence="11">
    <location>
        <begin position="156"/>
        <end position="175"/>
    </location>
</feature>
<dbReference type="SUPFAM" id="SSF47384">
    <property type="entry name" value="Homodimeric domain of signal transducing histidine kinase"/>
    <property type="match status" value="1"/>
</dbReference>
<accession>A0ABW1ZC62</accession>
<keyword evidence="8 11" id="KW-1133">Transmembrane helix</keyword>
<evidence type="ECO:0000256" key="11">
    <source>
        <dbReference type="SAM" id="Phobius"/>
    </source>
</evidence>
<dbReference type="Gene3D" id="1.10.287.130">
    <property type="match status" value="1"/>
</dbReference>
<dbReference type="SUPFAM" id="SSF55874">
    <property type="entry name" value="ATPase domain of HSP90 chaperone/DNA topoisomerase II/histidine kinase"/>
    <property type="match status" value="1"/>
</dbReference>
<organism evidence="14 15">
    <name type="scientific">Granulicella cerasi</name>
    <dbReference type="NCBI Taxonomy" id="741063"/>
    <lineage>
        <taxon>Bacteria</taxon>
        <taxon>Pseudomonadati</taxon>
        <taxon>Acidobacteriota</taxon>
        <taxon>Terriglobia</taxon>
        <taxon>Terriglobales</taxon>
        <taxon>Acidobacteriaceae</taxon>
        <taxon>Granulicella</taxon>
    </lineage>
</organism>
<dbReference type="Gene3D" id="3.30.565.10">
    <property type="entry name" value="Histidine kinase-like ATPase, C-terminal domain"/>
    <property type="match status" value="1"/>
</dbReference>
<reference evidence="15" key="1">
    <citation type="journal article" date="2019" name="Int. J. Syst. Evol. Microbiol.">
        <title>The Global Catalogue of Microorganisms (GCM) 10K type strain sequencing project: providing services to taxonomists for standard genome sequencing and annotation.</title>
        <authorList>
            <consortium name="The Broad Institute Genomics Platform"/>
            <consortium name="The Broad Institute Genome Sequencing Center for Infectious Disease"/>
            <person name="Wu L."/>
            <person name="Ma J."/>
        </authorList>
    </citation>
    <scope>NUCLEOTIDE SEQUENCE [LARGE SCALE GENOMIC DNA]</scope>
    <source>
        <strain evidence="15">CGMCC 1.16026</strain>
    </source>
</reference>
<keyword evidence="4" id="KW-0597">Phosphoprotein</keyword>
<dbReference type="InterPro" id="IPR004358">
    <property type="entry name" value="Sig_transdc_His_kin-like_C"/>
</dbReference>
<dbReference type="PANTHER" id="PTHR45436:SF15">
    <property type="entry name" value="SENSOR HISTIDINE KINASE CUSS"/>
    <property type="match status" value="1"/>
</dbReference>
<comment type="subcellular location">
    <subcellularLocation>
        <location evidence="2">Membrane</location>
        <topology evidence="2">Multi-pass membrane protein</topology>
    </subcellularLocation>
</comment>
<keyword evidence="6 11" id="KW-0812">Transmembrane</keyword>
<comment type="caution">
    <text evidence="14">The sequence shown here is derived from an EMBL/GenBank/DDBJ whole genome shotgun (WGS) entry which is preliminary data.</text>
</comment>
<keyword evidence="10 11" id="KW-0472">Membrane</keyword>
<dbReference type="CDD" id="cd00082">
    <property type="entry name" value="HisKA"/>
    <property type="match status" value="1"/>
</dbReference>
<evidence type="ECO:0000256" key="9">
    <source>
        <dbReference type="ARBA" id="ARBA00023012"/>
    </source>
</evidence>
<evidence type="ECO:0000259" key="12">
    <source>
        <dbReference type="PROSITE" id="PS50109"/>
    </source>
</evidence>
<evidence type="ECO:0000256" key="6">
    <source>
        <dbReference type="ARBA" id="ARBA00022692"/>
    </source>
</evidence>
<keyword evidence="15" id="KW-1185">Reference proteome</keyword>
<feature type="transmembrane region" description="Helical" evidence="11">
    <location>
        <begin position="12"/>
        <end position="32"/>
    </location>
</feature>
<evidence type="ECO:0000259" key="13">
    <source>
        <dbReference type="PROSITE" id="PS50885"/>
    </source>
</evidence>
<feature type="domain" description="HAMP" evidence="13">
    <location>
        <begin position="176"/>
        <end position="231"/>
    </location>
</feature>
<dbReference type="EMBL" id="JBHSWI010000001">
    <property type="protein sequence ID" value="MFC6646997.1"/>
    <property type="molecule type" value="Genomic_DNA"/>
</dbReference>
<evidence type="ECO:0000256" key="7">
    <source>
        <dbReference type="ARBA" id="ARBA00022777"/>
    </source>
</evidence>
<keyword evidence="7 14" id="KW-0418">Kinase</keyword>
<evidence type="ECO:0000256" key="2">
    <source>
        <dbReference type="ARBA" id="ARBA00004141"/>
    </source>
</evidence>
<dbReference type="InterPro" id="IPR003660">
    <property type="entry name" value="HAMP_dom"/>
</dbReference>
<dbReference type="InterPro" id="IPR003594">
    <property type="entry name" value="HATPase_dom"/>
</dbReference>
<protein>
    <recommendedName>
        <fullName evidence="3">histidine kinase</fullName>
        <ecNumber evidence="3">2.7.13.3</ecNumber>
    </recommendedName>
</protein>
<dbReference type="PROSITE" id="PS50885">
    <property type="entry name" value="HAMP"/>
    <property type="match status" value="1"/>
</dbReference>
<evidence type="ECO:0000313" key="15">
    <source>
        <dbReference type="Proteomes" id="UP001596391"/>
    </source>
</evidence>
<keyword evidence="9" id="KW-0902">Two-component regulatory system</keyword>
<evidence type="ECO:0000313" key="14">
    <source>
        <dbReference type="EMBL" id="MFC6646997.1"/>
    </source>
</evidence>
<dbReference type="GO" id="GO:0016301">
    <property type="term" value="F:kinase activity"/>
    <property type="evidence" value="ECO:0007669"/>
    <property type="project" value="UniProtKB-KW"/>
</dbReference>
<dbReference type="SUPFAM" id="SSF158472">
    <property type="entry name" value="HAMP domain-like"/>
    <property type="match status" value="1"/>
</dbReference>
<dbReference type="InterPro" id="IPR005467">
    <property type="entry name" value="His_kinase_dom"/>
</dbReference>
<dbReference type="SMART" id="SM00387">
    <property type="entry name" value="HATPase_c"/>
    <property type="match status" value="1"/>
</dbReference>
<dbReference type="PROSITE" id="PS50109">
    <property type="entry name" value="HIS_KIN"/>
    <property type="match status" value="1"/>
</dbReference>
<comment type="catalytic activity">
    <reaction evidence="1">
        <text>ATP + protein L-histidine = ADP + protein N-phospho-L-histidine.</text>
        <dbReference type="EC" id="2.7.13.3"/>
    </reaction>
</comment>
<sequence>MRIFRSLYVKIFGWFWLTFAASAVLVVAVTLLTGSRPIGTRWTRMTQDLYAHTAIDFYTSGGEASLDRYLDIIDKSSTMNAALLDAQGRSVSSRPVPPNIGVVLEASRRTGESRQRLGRVWVTSTPLISNGQRYYFVIEIHPKLGGFLDGTFARPIGVRLLLAALIAALLCVLLTRHIVAPMRALQAGALRLASGDLSTRVLPAVSPREDEIADTAKAFDQMAERMQVLIERRQEMLADISHELRSPLTRISVSLELMRRGEMDVLDRMETDVERMNAMIGQILLLTRLDMQPSSMARERIELRSMLESLAQDASFEAQSEDKHVRVEMSDAIVLPGDANLLRSALENVVRNAVHYTAPRTAVVVRAARRNVQGRVMCEVVVEDCGPGVPDDVLRKLFDPFFRVSEAREHDVKGSGLGLSITRRIVDLHGGMVYAEKCAGGGLCVVLQLPLE</sequence>
<dbReference type="Pfam" id="PF02518">
    <property type="entry name" value="HATPase_c"/>
    <property type="match status" value="1"/>
</dbReference>
<dbReference type="InterPro" id="IPR003661">
    <property type="entry name" value="HisK_dim/P_dom"/>
</dbReference>
<dbReference type="Proteomes" id="UP001596391">
    <property type="component" value="Unassembled WGS sequence"/>
</dbReference>
<evidence type="ECO:0000256" key="10">
    <source>
        <dbReference type="ARBA" id="ARBA00023136"/>
    </source>
</evidence>
<dbReference type="RefSeq" id="WP_263371067.1">
    <property type="nucleotide sequence ID" value="NZ_JAGSYD010000002.1"/>
</dbReference>
<dbReference type="Gene3D" id="1.10.8.500">
    <property type="entry name" value="HAMP domain in histidine kinase"/>
    <property type="match status" value="1"/>
</dbReference>
<proteinExistence type="predicted"/>
<dbReference type="InterPro" id="IPR050428">
    <property type="entry name" value="TCS_sensor_his_kinase"/>
</dbReference>
<feature type="domain" description="Histidine kinase" evidence="12">
    <location>
        <begin position="239"/>
        <end position="452"/>
    </location>
</feature>
<dbReference type="InterPro" id="IPR036890">
    <property type="entry name" value="HATPase_C_sf"/>
</dbReference>
<name>A0ABW1ZC62_9BACT</name>
<dbReference type="CDD" id="cd06225">
    <property type="entry name" value="HAMP"/>
    <property type="match status" value="1"/>
</dbReference>
<evidence type="ECO:0000256" key="1">
    <source>
        <dbReference type="ARBA" id="ARBA00000085"/>
    </source>
</evidence>
<dbReference type="EC" id="2.7.13.3" evidence="3"/>
<evidence type="ECO:0000256" key="8">
    <source>
        <dbReference type="ARBA" id="ARBA00022989"/>
    </source>
</evidence>
<gene>
    <name evidence="14" type="ORF">ACFQBQ_15715</name>
</gene>
<dbReference type="Pfam" id="PF00672">
    <property type="entry name" value="HAMP"/>
    <property type="match status" value="1"/>
</dbReference>
<evidence type="ECO:0000256" key="3">
    <source>
        <dbReference type="ARBA" id="ARBA00012438"/>
    </source>
</evidence>
<dbReference type="SMART" id="SM00304">
    <property type="entry name" value="HAMP"/>
    <property type="match status" value="1"/>
</dbReference>
<keyword evidence="5" id="KW-0808">Transferase</keyword>
<dbReference type="PANTHER" id="PTHR45436">
    <property type="entry name" value="SENSOR HISTIDINE KINASE YKOH"/>
    <property type="match status" value="1"/>
</dbReference>
<dbReference type="SMART" id="SM00388">
    <property type="entry name" value="HisKA"/>
    <property type="match status" value="1"/>
</dbReference>
<evidence type="ECO:0000256" key="4">
    <source>
        <dbReference type="ARBA" id="ARBA00022553"/>
    </source>
</evidence>
<dbReference type="Pfam" id="PF00512">
    <property type="entry name" value="HisKA"/>
    <property type="match status" value="1"/>
</dbReference>
<dbReference type="PRINTS" id="PR00344">
    <property type="entry name" value="BCTRLSENSOR"/>
</dbReference>
<evidence type="ECO:0000256" key="5">
    <source>
        <dbReference type="ARBA" id="ARBA00022679"/>
    </source>
</evidence>
<dbReference type="InterPro" id="IPR036097">
    <property type="entry name" value="HisK_dim/P_sf"/>
</dbReference>